<feature type="region of interest" description="Disordered" evidence="1">
    <location>
        <begin position="230"/>
        <end position="268"/>
    </location>
</feature>
<accession>A0A1J7ING5</accession>
<evidence type="ECO:0000256" key="1">
    <source>
        <dbReference type="SAM" id="MobiDB-lite"/>
    </source>
</evidence>
<feature type="compositionally biased region" description="Basic residues" evidence="1">
    <location>
        <begin position="259"/>
        <end position="268"/>
    </location>
</feature>
<evidence type="ECO:0000313" key="2">
    <source>
        <dbReference type="EMBL" id="OIW28925.1"/>
    </source>
</evidence>
<name>A0A1J7ING5_9PEZI</name>
<evidence type="ECO:0000313" key="3">
    <source>
        <dbReference type="Proteomes" id="UP000182658"/>
    </source>
</evidence>
<keyword evidence="3" id="KW-1185">Reference proteome</keyword>
<sequence length="268" mass="30394">MNLELRGEVRRLYLLVSFLGASCIRQLIKLTRRLPCPSLLDVTRMPAGIFASTFPPTRLGAIDSIATLPTASHLYLFFFLFDSASRLLGLWLLPTLCHRISARFAGVHHGGDQDRQQALPGASLPFHQCLEGRQTLRRRALWRCVIYRHQHGQGGGGTGVSQEQRRPLLAARLRIPDHIDAVHTRHHLHHHHPKESEISRPDQGGASSSRGPCPWQGCCRERKAFHQDCRDNQERGESRRHPERHLQGSVCRRVEKGLRRTLQRRGGG</sequence>
<proteinExistence type="predicted"/>
<dbReference type="EMBL" id="KV875098">
    <property type="protein sequence ID" value="OIW28925.1"/>
    <property type="molecule type" value="Genomic_DNA"/>
</dbReference>
<dbReference type="Proteomes" id="UP000182658">
    <property type="component" value="Unassembled WGS sequence"/>
</dbReference>
<feature type="compositionally biased region" description="Basic and acidic residues" evidence="1">
    <location>
        <begin position="230"/>
        <end position="258"/>
    </location>
</feature>
<dbReference type="InParanoid" id="A0A1J7ING5"/>
<reference evidence="2 3" key="1">
    <citation type="submission" date="2016-10" db="EMBL/GenBank/DDBJ databases">
        <title>Draft genome sequence of Coniochaeta ligniaria NRRL30616, a lignocellulolytic fungus for bioabatement of inhibitors in plant biomass hydrolysates.</title>
        <authorList>
            <consortium name="DOE Joint Genome Institute"/>
            <person name="Jimenez D.J."/>
            <person name="Hector R.E."/>
            <person name="Riley R."/>
            <person name="Sun H."/>
            <person name="Grigoriev I.V."/>
            <person name="Van Elsas J.D."/>
            <person name="Nichols N.N."/>
        </authorList>
    </citation>
    <scope>NUCLEOTIDE SEQUENCE [LARGE SCALE GENOMIC DNA]</scope>
    <source>
        <strain evidence="2 3">NRRL 30616</strain>
    </source>
</reference>
<feature type="region of interest" description="Disordered" evidence="1">
    <location>
        <begin position="185"/>
        <end position="212"/>
    </location>
</feature>
<protein>
    <submittedName>
        <fullName evidence="2">Uncharacterized protein</fullName>
    </submittedName>
</protein>
<dbReference type="PROSITE" id="PS51257">
    <property type="entry name" value="PROKAR_LIPOPROTEIN"/>
    <property type="match status" value="1"/>
</dbReference>
<gene>
    <name evidence="2" type="ORF">CONLIGDRAFT_399617</name>
</gene>
<organism evidence="2 3">
    <name type="scientific">Coniochaeta ligniaria NRRL 30616</name>
    <dbReference type="NCBI Taxonomy" id="1408157"/>
    <lineage>
        <taxon>Eukaryota</taxon>
        <taxon>Fungi</taxon>
        <taxon>Dikarya</taxon>
        <taxon>Ascomycota</taxon>
        <taxon>Pezizomycotina</taxon>
        <taxon>Sordariomycetes</taxon>
        <taxon>Sordariomycetidae</taxon>
        <taxon>Coniochaetales</taxon>
        <taxon>Coniochaetaceae</taxon>
        <taxon>Coniochaeta</taxon>
    </lineage>
</organism>
<dbReference type="AlphaFoldDB" id="A0A1J7ING5"/>